<dbReference type="InterPro" id="IPR038834">
    <property type="entry name" value="CCDC175"/>
</dbReference>
<proteinExistence type="predicted"/>
<dbReference type="KEGG" id="obi:106873605"/>
<keyword evidence="1" id="KW-0175">Coiled coil</keyword>
<reference evidence="2" key="1">
    <citation type="submission" date="2015-07" db="EMBL/GenBank/DDBJ databases">
        <title>MeaNS - Measles Nucleotide Surveillance Program.</title>
        <authorList>
            <person name="Tran T."/>
            <person name="Druce J."/>
        </authorList>
    </citation>
    <scope>NUCLEOTIDE SEQUENCE</scope>
    <source>
        <strain evidence="2">UCB-OBI-ISO-001</strain>
        <tissue evidence="2">Gonad</tissue>
    </source>
</reference>
<evidence type="ECO:0000313" key="2">
    <source>
        <dbReference type="EMBL" id="KOF82661.1"/>
    </source>
</evidence>
<dbReference type="PANTHER" id="PTHR35347:SF1">
    <property type="entry name" value="COILED-COIL DOMAIN-CONTAINING PROTEIN 175"/>
    <property type="match status" value="1"/>
</dbReference>
<feature type="coiled-coil region" evidence="1">
    <location>
        <begin position="664"/>
        <end position="730"/>
    </location>
</feature>
<dbReference type="OMA" id="INEFTEY"/>
<sequence length="765" mass="90324">MKAVMSEGVKAIAVALYQERGTFAFVYKLAKNFCEAIKTKGIISNTDFLTETKHLAEADVVNNLKSRIADAKTCIETLDYCRYKLHEELEIQSMKRFTLQLTYNELLKSISEEISYAVKQAKFQNNEEIRKMEESMKKLDANLKRTSQIVNSLEAENEIILVKRNELALNLDKKNLEWNKQYSLKYEIQIKIYETKEKIKALCNEIVKYQEEILKMKESLIEEHAAAIKEAKEISPSLHEIKVIADEWNLKNSLLLAELTGFKIELNSLLEKTARVKQQSEDLINKIIIQKINITDRSNYIESQQKITEVHANTRTAQATRIQKIEEKYEESLNAKKSSLINVKLRINQERYRASEQKKSIHQQRRIRRTYLSHSSISGEELKIKESELEDLKAQLERIRAKKVELLDLLNELEIRLRTLKEDCLKRVEELEDFINEYTERLALLEESVQSLEDKKRDLALELRLLHEHQEYFRKSLQAEADRRLQYYRENKLKARRIQQEALSMNALIDKLGEEIKMIKIEFKKTLKASEEQIKEQQAGVDQVEENKARITKVVLKRIPNFKRLQVKHYKVEKIYNTETKMFSYINQKEAIIDDEVRFATKNLESRKKKLAQWNARIESNRRAYIKALIVNANKIECIEETIYGELNKIRAIILNNCQLKEALEAKESICDFWQKRLDNVEEQVRQLREQENELKEMLQKMRTMTENMVESTQQRELNTEERLENISETMASCGKTLSYIYEKIYGWLQRFEDSFGEIEKIKES</sequence>
<evidence type="ECO:0000256" key="1">
    <source>
        <dbReference type="SAM" id="Coils"/>
    </source>
</evidence>
<feature type="coiled-coil region" evidence="1">
    <location>
        <begin position="129"/>
        <end position="156"/>
    </location>
</feature>
<dbReference type="EMBL" id="KQ419660">
    <property type="protein sequence ID" value="KOF82661.1"/>
    <property type="molecule type" value="Genomic_DNA"/>
</dbReference>
<gene>
    <name evidence="2" type="ORF">OCBIM_22024935mg</name>
</gene>
<dbReference type="PANTHER" id="PTHR35347">
    <property type="entry name" value="COILED-COIL DOMAIN-CONTAINING PROTEIN 175"/>
    <property type="match status" value="1"/>
</dbReference>
<organism evidence="2">
    <name type="scientific">Octopus bimaculoides</name>
    <name type="common">California two-spotted octopus</name>
    <dbReference type="NCBI Taxonomy" id="37653"/>
    <lineage>
        <taxon>Eukaryota</taxon>
        <taxon>Metazoa</taxon>
        <taxon>Spiralia</taxon>
        <taxon>Lophotrochozoa</taxon>
        <taxon>Mollusca</taxon>
        <taxon>Cephalopoda</taxon>
        <taxon>Coleoidea</taxon>
        <taxon>Octopodiformes</taxon>
        <taxon>Octopoda</taxon>
        <taxon>Incirrata</taxon>
        <taxon>Octopodidae</taxon>
        <taxon>Octopus</taxon>
    </lineage>
</organism>
<dbReference type="STRING" id="37653.A0A0L8H056"/>
<accession>A0A0L8H056</accession>
<dbReference type="OrthoDB" id="10442574at2759"/>
<feature type="coiled-coil region" evidence="1">
    <location>
        <begin position="192"/>
        <end position="219"/>
    </location>
</feature>
<name>A0A0L8H056_OCTBM</name>
<protein>
    <submittedName>
        <fullName evidence="2">Uncharacterized protein</fullName>
    </submittedName>
</protein>
<feature type="coiled-coil region" evidence="1">
    <location>
        <begin position="382"/>
        <end position="469"/>
    </location>
</feature>
<dbReference type="AlphaFoldDB" id="A0A0L8H056"/>